<feature type="domain" description="Complex 1 LYR protein" evidence="3">
    <location>
        <begin position="12"/>
        <end position="56"/>
    </location>
</feature>
<dbReference type="Pfam" id="PF14904">
    <property type="entry name" value="FAM86"/>
    <property type="match status" value="1"/>
</dbReference>
<gene>
    <name evidence="5" type="ORF">SVUK_LOCUS11750</name>
</gene>
<dbReference type="AlphaFoldDB" id="A0A3P7LBU3"/>
<evidence type="ECO:0000259" key="3">
    <source>
        <dbReference type="Pfam" id="PF05347"/>
    </source>
</evidence>
<dbReference type="EMBL" id="UYYB01097654">
    <property type="protein sequence ID" value="VDM76752.1"/>
    <property type="molecule type" value="Genomic_DNA"/>
</dbReference>
<proteinExistence type="inferred from homology"/>
<dbReference type="OrthoDB" id="275715at2759"/>
<protein>
    <submittedName>
        <fullName evidence="5">Uncharacterized protein</fullName>
    </submittedName>
</protein>
<dbReference type="InterPro" id="IPR008011">
    <property type="entry name" value="Complex1_LYR_dom"/>
</dbReference>
<evidence type="ECO:0000313" key="6">
    <source>
        <dbReference type="Proteomes" id="UP000270094"/>
    </source>
</evidence>
<name>A0A3P7LBU3_STRVU</name>
<comment type="similarity">
    <text evidence="1">Belongs to the class I-like SAM-binding methyltransferase superfamily. EEF2KMT family.</text>
</comment>
<sequence length="183" mass="21378">MSSAASATNRGRVLKLYKEILKLAKNWKAKDAERTLTERKDIVNEAKQSFRENKEVALTFIRRYFAGSKISEELLDDIVKSFSMNEAFYNAFVKTVLCNELLERHPIRKSYRRNLLKRLIEKMEHRGVEVSDEIYNICASSMIDSTEYSFRIFLTEDCNRVLVVLRESNQQLCYGTTGLSLWQ</sequence>
<evidence type="ECO:0000313" key="5">
    <source>
        <dbReference type="EMBL" id="VDM76752.1"/>
    </source>
</evidence>
<keyword evidence="6" id="KW-1185">Reference proteome</keyword>
<reference evidence="5 6" key="1">
    <citation type="submission" date="2018-11" db="EMBL/GenBank/DDBJ databases">
        <authorList>
            <consortium name="Pathogen Informatics"/>
        </authorList>
    </citation>
    <scope>NUCLEOTIDE SEQUENCE [LARGE SCALE GENOMIC DNA]</scope>
</reference>
<dbReference type="Pfam" id="PF05347">
    <property type="entry name" value="Complex1_LYR"/>
    <property type="match status" value="1"/>
</dbReference>
<feature type="non-terminal residue" evidence="5">
    <location>
        <position position="183"/>
    </location>
</feature>
<feature type="domain" description="FAM86 N-terminal" evidence="4">
    <location>
        <begin position="60"/>
        <end position="139"/>
    </location>
</feature>
<evidence type="ECO:0000256" key="2">
    <source>
        <dbReference type="ARBA" id="ARBA00022679"/>
    </source>
</evidence>
<dbReference type="Proteomes" id="UP000270094">
    <property type="component" value="Unassembled WGS sequence"/>
</dbReference>
<keyword evidence="2" id="KW-0808">Transferase</keyword>
<dbReference type="GO" id="GO:0016740">
    <property type="term" value="F:transferase activity"/>
    <property type="evidence" value="ECO:0007669"/>
    <property type="project" value="UniProtKB-KW"/>
</dbReference>
<accession>A0A3P7LBU3</accession>
<dbReference type="InterPro" id="IPR029426">
    <property type="entry name" value="FAM86_N"/>
</dbReference>
<evidence type="ECO:0000256" key="1">
    <source>
        <dbReference type="ARBA" id="ARBA00005511"/>
    </source>
</evidence>
<organism evidence="5 6">
    <name type="scientific">Strongylus vulgaris</name>
    <name type="common">Blood worm</name>
    <dbReference type="NCBI Taxonomy" id="40348"/>
    <lineage>
        <taxon>Eukaryota</taxon>
        <taxon>Metazoa</taxon>
        <taxon>Ecdysozoa</taxon>
        <taxon>Nematoda</taxon>
        <taxon>Chromadorea</taxon>
        <taxon>Rhabditida</taxon>
        <taxon>Rhabditina</taxon>
        <taxon>Rhabditomorpha</taxon>
        <taxon>Strongyloidea</taxon>
        <taxon>Strongylidae</taxon>
        <taxon>Strongylus</taxon>
    </lineage>
</organism>
<evidence type="ECO:0000259" key="4">
    <source>
        <dbReference type="Pfam" id="PF14904"/>
    </source>
</evidence>